<feature type="compositionally biased region" description="Basic and acidic residues" evidence="8">
    <location>
        <begin position="164"/>
        <end position="173"/>
    </location>
</feature>
<evidence type="ECO:0000256" key="6">
    <source>
        <dbReference type="ARBA" id="ARBA00049654"/>
    </source>
</evidence>
<dbReference type="PROSITE" id="PS51083">
    <property type="entry name" value="ZF_HIT"/>
    <property type="match status" value="1"/>
</dbReference>
<feature type="compositionally biased region" description="Polar residues" evidence="8">
    <location>
        <begin position="17"/>
        <end position="28"/>
    </location>
</feature>
<comment type="function">
    <text evidence="5">Required for box C/D snoRNAs accumulation involved in snoRNA processing, snoRNA transport to the nucleolus and ribosome biogenesis.</text>
</comment>
<keyword evidence="2" id="KW-0479">Metal-binding</keyword>
<keyword evidence="1" id="KW-0597">Phosphoprotein</keyword>
<dbReference type="GO" id="GO:0008270">
    <property type="term" value="F:zinc ion binding"/>
    <property type="evidence" value="ECO:0007669"/>
    <property type="project" value="UniProtKB-UniRule"/>
</dbReference>
<proteinExistence type="inferred from homology"/>
<evidence type="ECO:0000313" key="11">
    <source>
        <dbReference type="Proteomes" id="UP000092666"/>
    </source>
</evidence>
<dbReference type="InterPro" id="IPR007529">
    <property type="entry name" value="Znf_HIT"/>
</dbReference>
<dbReference type="SUPFAM" id="SSF144232">
    <property type="entry name" value="HIT/MYND zinc finger-like"/>
    <property type="match status" value="1"/>
</dbReference>
<organism evidence="10 11">
    <name type="scientific">Kwoniella heveanensis BCC8398</name>
    <dbReference type="NCBI Taxonomy" id="1296120"/>
    <lineage>
        <taxon>Eukaryota</taxon>
        <taxon>Fungi</taxon>
        <taxon>Dikarya</taxon>
        <taxon>Basidiomycota</taxon>
        <taxon>Agaricomycotina</taxon>
        <taxon>Tremellomycetes</taxon>
        <taxon>Tremellales</taxon>
        <taxon>Cryptococcaceae</taxon>
        <taxon>Kwoniella</taxon>
    </lineage>
</organism>
<dbReference type="STRING" id="1296120.A0A1B9GQM3"/>
<feature type="region of interest" description="Disordered" evidence="8">
    <location>
        <begin position="1"/>
        <end position="32"/>
    </location>
</feature>
<keyword evidence="11" id="KW-1185">Reference proteome</keyword>
<dbReference type="GO" id="GO:0070761">
    <property type="term" value="C:pre-snoRNP complex"/>
    <property type="evidence" value="ECO:0007669"/>
    <property type="project" value="TreeGrafter"/>
</dbReference>
<evidence type="ECO:0000256" key="2">
    <source>
        <dbReference type="ARBA" id="ARBA00022723"/>
    </source>
</evidence>
<keyword evidence="3 7" id="KW-0863">Zinc-finger</keyword>
<dbReference type="GO" id="GO:0048254">
    <property type="term" value="P:snoRNA localization"/>
    <property type="evidence" value="ECO:0007669"/>
    <property type="project" value="TreeGrafter"/>
</dbReference>
<dbReference type="InterPro" id="IPR051639">
    <property type="entry name" value="BCD1"/>
</dbReference>
<evidence type="ECO:0000259" key="9">
    <source>
        <dbReference type="PROSITE" id="PS51083"/>
    </source>
</evidence>
<evidence type="ECO:0000256" key="7">
    <source>
        <dbReference type="PROSITE-ProRule" id="PRU00453"/>
    </source>
</evidence>
<dbReference type="GO" id="GO:0000463">
    <property type="term" value="P:maturation of LSU-rRNA from tricistronic rRNA transcript (SSU-rRNA, 5.8S rRNA, LSU-rRNA)"/>
    <property type="evidence" value="ECO:0007669"/>
    <property type="project" value="TreeGrafter"/>
</dbReference>
<protein>
    <recommendedName>
        <fullName evidence="9">HIT-type domain-containing protein</fullName>
    </recommendedName>
</protein>
<dbReference type="PANTHER" id="PTHR13483">
    <property type="entry name" value="BOX C_D SNORNA PROTEIN 1-RELATED"/>
    <property type="match status" value="1"/>
</dbReference>
<name>A0A1B9GQM3_9TREE</name>
<dbReference type="Pfam" id="PF04438">
    <property type="entry name" value="zf-HIT"/>
    <property type="match status" value="1"/>
</dbReference>
<dbReference type="InterPro" id="IPR057721">
    <property type="entry name" value="BCD1_alpha/beta"/>
</dbReference>
<sequence length="480" mass="51128">MEHPLPARPSFLPLRPGSTTTPTLSFTSADAGPSHLSLPPLPHNTVRPTPLASSSFLGKAAAATTSPSGGCLICSNPPKYTCPRCLIKTCSLPCSKIHKTRDECSGLRDPAAFVSLKEYGQGAWSDDYKWLEEGRRKVGGWGQGIKVEELPASSSLHRPGNGRGGDRDRDKQARNRRGKKTGKVDGLRRELEKRGCSVHFMPEGMAKRKSNQSSWNPKSQQLYLTVNFIIPTNLLEGNPASPSSSGPTSFKTVNHTRVLFASNNSTSTTLPTITSLLPKELASTPIVLLLPFHSTPSQLAPEHTSGQQLFYPPLDPFKALNEALKGTAWIEFPVIQVMERERWEDGSQKGDMAVVPLIEPLVSVRDAGWGKRKAVAADASIVTNGGGAEINANAEEPGEAKRAKLDSGADGGGGVGLMALGDYVSDDEDDGSASESEYHEVVGHEELNDVGAADMDVGEPPIEVLQAVGAALIADLGEAA</sequence>
<dbReference type="OrthoDB" id="272357at2759"/>
<evidence type="ECO:0000256" key="8">
    <source>
        <dbReference type="SAM" id="MobiDB-lite"/>
    </source>
</evidence>
<accession>A0A1B9GQM3</accession>
<keyword evidence="4" id="KW-0862">Zinc</keyword>
<evidence type="ECO:0000256" key="5">
    <source>
        <dbReference type="ARBA" id="ARBA00049598"/>
    </source>
</evidence>
<reference evidence="10 11" key="1">
    <citation type="submission" date="2013-07" db="EMBL/GenBank/DDBJ databases">
        <title>The Genome Sequence of Cryptococcus heveanensis BCC8398.</title>
        <authorList>
            <consortium name="The Broad Institute Genome Sequencing Platform"/>
            <person name="Cuomo C."/>
            <person name="Litvintseva A."/>
            <person name="Chen Y."/>
            <person name="Heitman J."/>
            <person name="Sun S."/>
            <person name="Springer D."/>
            <person name="Dromer F."/>
            <person name="Young S.K."/>
            <person name="Zeng Q."/>
            <person name="Gargeya S."/>
            <person name="Fitzgerald M."/>
            <person name="Abouelleil A."/>
            <person name="Alvarado L."/>
            <person name="Berlin A.M."/>
            <person name="Chapman S.B."/>
            <person name="Dewar J."/>
            <person name="Goldberg J."/>
            <person name="Griggs A."/>
            <person name="Gujja S."/>
            <person name="Hansen M."/>
            <person name="Howarth C."/>
            <person name="Imamovic A."/>
            <person name="Larimer J."/>
            <person name="McCowan C."/>
            <person name="Murphy C."/>
            <person name="Pearson M."/>
            <person name="Priest M."/>
            <person name="Roberts A."/>
            <person name="Saif S."/>
            <person name="Shea T."/>
            <person name="Sykes S."/>
            <person name="Wortman J."/>
            <person name="Nusbaum C."/>
            <person name="Birren B."/>
        </authorList>
    </citation>
    <scope>NUCLEOTIDE SEQUENCE [LARGE SCALE GENOMIC DNA]</scope>
    <source>
        <strain evidence="10 11">BCC8398</strain>
    </source>
</reference>
<dbReference type="PANTHER" id="PTHR13483:SF3">
    <property type="entry name" value="BOX C_D SNORNA PROTEIN 1"/>
    <property type="match status" value="1"/>
</dbReference>
<comment type="similarity">
    <text evidence="6">Belongs to the BCD1 family.</text>
</comment>
<evidence type="ECO:0000256" key="3">
    <source>
        <dbReference type="ARBA" id="ARBA00022771"/>
    </source>
</evidence>
<gene>
    <name evidence="10" type="ORF">I316_05044</name>
</gene>
<dbReference type="AlphaFoldDB" id="A0A1B9GQM3"/>
<evidence type="ECO:0000256" key="4">
    <source>
        <dbReference type="ARBA" id="ARBA00022833"/>
    </source>
</evidence>
<dbReference type="Proteomes" id="UP000092666">
    <property type="component" value="Unassembled WGS sequence"/>
</dbReference>
<dbReference type="EMBL" id="KV700126">
    <property type="protein sequence ID" value="OCF33303.1"/>
    <property type="molecule type" value="Genomic_DNA"/>
</dbReference>
<feature type="region of interest" description="Disordered" evidence="8">
    <location>
        <begin position="148"/>
        <end position="187"/>
    </location>
</feature>
<dbReference type="Gene3D" id="3.30.60.190">
    <property type="match status" value="1"/>
</dbReference>
<reference evidence="11" key="2">
    <citation type="submission" date="2013-12" db="EMBL/GenBank/DDBJ databases">
        <title>Evolution of pathogenesis and genome organization in the Tremellales.</title>
        <authorList>
            <person name="Cuomo C."/>
            <person name="Litvintseva A."/>
            <person name="Heitman J."/>
            <person name="Chen Y."/>
            <person name="Sun S."/>
            <person name="Springer D."/>
            <person name="Dromer F."/>
            <person name="Young S."/>
            <person name="Zeng Q."/>
            <person name="Chapman S."/>
            <person name="Gujja S."/>
            <person name="Saif S."/>
            <person name="Birren B."/>
        </authorList>
    </citation>
    <scope>NUCLEOTIDE SEQUENCE [LARGE SCALE GENOMIC DNA]</scope>
    <source>
        <strain evidence="11">BCC8398</strain>
    </source>
</reference>
<dbReference type="GO" id="GO:0005634">
    <property type="term" value="C:nucleus"/>
    <property type="evidence" value="ECO:0007669"/>
    <property type="project" value="TreeGrafter"/>
</dbReference>
<dbReference type="Pfam" id="PF25790">
    <property type="entry name" value="BCD1"/>
    <property type="match status" value="1"/>
</dbReference>
<dbReference type="GO" id="GO:0000492">
    <property type="term" value="P:box C/D snoRNP assembly"/>
    <property type="evidence" value="ECO:0007669"/>
    <property type="project" value="TreeGrafter"/>
</dbReference>
<feature type="domain" description="HIT-type" evidence="9">
    <location>
        <begin position="71"/>
        <end position="104"/>
    </location>
</feature>
<evidence type="ECO:0000313" key="10">
    <source>
        <dbReference type="EMBL" id="OCF33303.1"/>
    </source>
</evidence>
<evidence type="ECO:0000256" key="1">
    <source>
        <dbReference type="ARBA" id="ARBA00022553"/>
    </source>
</evidence>
<dbReference type="CDD" id="cd23023">
    <property type="entry name" value="zf-HIT_BCD1"/>
    <property type="match status" value="1"/>
</dbReference>